<evidence type="ECO:0000256" key="2">
    <source>
        <dbReference type="SAM" id="Phobius"/>
    </source>
</evidence>
<feature type="region of interest" description="Disordered" evidence="1">
    <location>
        <begin position="61"/>
        <end position="83"/>
    </location>
</feature>
<dbReference type="FunCoup" id="F0ZP02">
    <property type="interactions" value="743"/>
</dbReference>
<keyword evidence="2" id="KW-1133">Transmembrane helix</keyword>
<protein>
    <submittedName>
        <fullName evidence="3">Uncharacterized protein</fullName>
    </submittedName>
</protein>
<evidence type="ECO:0000313" key="4">
    <source>
        <dbReference type="Proteomes" id="UP000001064"/>
    </source>
</evidence>
<dbReference type="OMA" id="FPRSPIY"/>
<evidence type="ECO:0000256" key="1">
    <source>
        <dbReference type="SAM" id="MobiDB-lite"/>
    </source>
</evidence>
<evidence type="ECO:0000313" key="3">
    <source>
        <dbReference type="EMBL" id="EGC34353.1"/>
    </source>
</evidence>
<keyword evidence="2" id="KW-0472">Membrane</keyword>
<sequence length="83" mass="10148">MFENLKRKFPRSPIYYATSLTILFGSFYLMDKYLQGGYYQYIKYHNEKRVEKEKAIDDLARNRIKKRKEEKDNQPEDSQNKNN</sequence>
<proteinExistence type="predicted"/>
<keyword evidence="2" id="KW-0812">Transmembrane</keyword>
<feature type="transmembrane region" description="Helical" evidence="2">
    <location>
        <begin position="12"/>
        <end position="30"/>
    </location>
</feature>
<keyword evidence="4" id="KW-1185">Reference proteome</keyword>
<name>F0ZP02_DICPU</name>
<organism evidence="3 4">
    <name type="scientific">Dictyostelium purpureum</name>
    <name type="common">Slime mold</name>
    <dbReference type="NCBI Taxonomy" id="5786"/>
    <lineage>
        <taxon>Eukaryota</taxon>
        <taxon>Amoebozoa</taxon>
        <taxon>Evosea</taxon>
        <taxon>Eumycetozoa</taxon>
        <taxon>Dictyostelia</taxon>
        <taxon>Dictyosteliales</taxon>
        <taxon>Dictyosteliaceae</taxon>
        <taxon>Dictyostelium</taxon>
    </lineage>
</organism>
<accession>F0ZP02</accession>
<dbReference type="VEuPathDB" id="AmoebaDB:DICPUDRAFT_35164"/>
<dbReference type="OrthoDB" id="18288at2759"/>
<dbReference type="InParanoid" id="F0ZP02"/>
<dbReference type="RefSeq" id="XP_003289146.1">
    <property type="nucleotide sequence ID" value="XM_003289098.1"/>
</dbReference>
<dbReference type="GeneID" id="10500045"/>
<feature type="compositionally biased region" description="Basic and acidic residues" evidence="1">
    <location>
        <begin position="61"/>
        <end position="74"/>
    </location>
</feature>
<dbReference type="EMBL" id="GL871101">
    <property type="protein sequence ID" value="EGC34353.1"/>
    <property type="molecule type" value="Genomic_DNA"/>
</dbReference>
<gene>
    <name evidence="3" type="ORF">DICPUDRAFT_35164</name>
</gene>
<dbReference type="Proteomes" id="UP000001064">
    <property type="component" value="Unassembled WGS sequence"/>
</dbReference>
<dbReference type="AlphaFoldDB" id="F0ZP02"/>
<dbReference type="KEGG" id="dpp:DICPUDRAFT_35164"/>
<dbReference type="eggNOG" id="ENOG502RII3">
    <property type="taxonomic scope" value="Eukaryota"/>
</dbReference>
<reference evidence="4" key="1">
    <citation type="journal article" date="2011" name="Genome Biol.">
        <title>Comparative genomics of the social amoebae Dictyostelium discoideum and Dictyostelium purpureum.</title>
        <authorList>
            <consortium name="US DOE Joint Genome Institute (JGI-PGF)"/>
            <person name="Sucgang R."/>
            <person name="Kuo A."/>
            <person name="Tian X."/>
            <person name="Salerno W."/>
            <person name="Parikh A."/>
            <person name="Feasley C.L."/>
            <person name="Dalin E."/>
            <person name="Tu H."/>
            <person name="Huang E."/>
            <person name="Barry K."/>
            <person name="Lindquist E."/>
            <person name="Shapiro H."/>
            <person name="Bruce D."/>
            <person name="Schmutz J."/>
            <person name="Salamov A."/>
            <person name="Fey P."/>
            <person name="Gaudet P."/>
            <person name="Anjard C."/>
            <person name="Babu M.M."/>
            <person name="Basu S."/>
            <person name="Bushmanova Y."/>
            <person name="van der Wel H."/>
            <person name="Katoh-Kurasawa M."/>
            <person name="Dinh C."/>
            <person name="Coutinho P.M."/>
            <person name="Saito T."/>
            <person name="Elias M."/>
            <person name="Schaap P."/>
            <person name="Kay R.R."/>
            <person name="Henrissat B."/>
            <person name="Eichinger L."/>
            <person name="Rivero F."/>
            <person name="Putnam N.H."/>
            <person name="West C.M."/>
            <person name="Loomis W.F."/>
            <person name="Chisholm R.L."/>
            <person name="Shaulsky G."/>
            <person name="Strassmann J.E."/>
            <person name="Queller D.C."/>
            <person name="Kuspa A."/>
            <person name="Grigoriev I.V."/>
        </authorList>
    </citation>
    <scope>NUCLEOTIDE SEQUENCE [LARGE SCALE GENOMIC DNA]</scope>
    <source>
        <strain evidence="4">QSDP1</strain>
    </source>
</reference>